<dbReference type="RefSeq" id="WP_377282542.1">
    <property type="nucleotide sequence ID" value="NZ_JBHRSI010000007.1"/>
</dbReference>
<feature type="compositionally biased region" description="Pro residues" evidence="1">
    <location>
        <begin position="116"/>
        <end position="125"/>
    </location>
</feature>
<gene>
    <name evidence="3" type="ORF">ACFSC0_05965</name>
</gene>
<dbReference type="InterPro" id="IPR021333">
    <property type="entry name" value="DUF2946"/>
</dbReference>
<dbReference type="EMBL" id="JBHUEY010000001">
    <property type="protein sequence ID" value="MFD1782932.1"/>
    <property type="molecule type" value="Genomic_DNA"/>
</dbReference>
<feature type="chain" id="PRO_5045300446" evidence="2">
    <location>
        <begin position="38"/>
        <end position="131"/>
    </location>
</feature>
<sequence>MPPAPGQRRKRGPLGLAALIGVLALLAQALLPAAALAATAAGSTQMELCTGQGRQVVAVDKDGAPIAPFAGLPCLDCVGAITAAVAPPEPLAVPVAYFETADFAAPARQRVRPAIRAPPRPPSRAPPARTI</sequence>
<proteinExistence type="predicted"/>
<evidence type="ECO:0000256" key="1">
    <source>
        <dbReference type="SAM" id="MobiDB-lite"/>
    </source>
</evidence>
<evidence type="ECO:0000313" key="4">
    <source>
        <dbReference type="Proteomes" id="UP001597237"/>
    </source>
</evidence>
<evidence type="ECO:0000256" key="2">
    <source>
        <dbReference type="SAM" id="SignalP"/>
    </source>
</evidence>
<feature type="region of interest" description="Disordered" evidence="1">
    <location>
        <begin position="109"/>
        <end position="131"/>
    </location>
</feature>
<reference evidence="4" key="1">
    <citation type="journal article" date="2019" name="Int. J. Syst. Evol. Microbiol.">
        <title>The Global Catalogue of Microorganisms (GCM) 10K type strain sequencing project: providing services to taxonomists for standard genome sequencing and annotation.</title>
        <authorList>
            <consortium name="The Broad Institute Genomics Platform"/>
            <consortium name="The Broad Institute Genome Sequencing Center for Infectious Disease"/>
            <person name="Wu L."/>
            <person name="Ma J."/>
        </authorList>
    </citation>
    <scope>NUCLEOTIDE SEQUENCE [LARGE SCALE GENOMIC DNA]</scope>
    <source>
        <strain evidence="4">DFY28</strain>
    </source>
</reference>
<protein>
    <submittedName>
        <fullName evidence="3">DUF2946 domain-containing protein</fullName>
    </submittedName>
</protein>
<keyword evidence="2" id="KW-0732">Signal</keyword>
<name>A0ABW4MZB5_9CAUL</name>
<organism evidence="3 4">
    <name type="scientific">Phenylobacterium terrae</name>
    <dbReference type="NCBI Taxonomy" id="2665495"/>
    <lineage>
        <taxon>Bacteria</taxon>
        <taxon>Pseudomonadati</taxon>
        <taxon>Pseudomonadota</taxon>
        <taxon>Alphaproteobacteria</taxon>
        <taxon>Caulobacterales</taxon>
        <taxon>Caulobacteraceae</taxon>
        <taxon>Phenylobacterium</taxon>
    </lineage>
</organism>
<accession>A0ABW4MZB5</accession>
<dbReference type="Proteomes" id="UP001597237">
    <property type="component" value="Unassembled WGS sequence"/>
</dbReference>
<dbReference type="Pfam" id="PF11162">
    <property type="entry name" value="DUF2946"/>
    <property type="match status" value="1"/>
</dbReference>
<evidence type="ECO:0000313" key="3">
    <source>
        <dbReference type="EMBL" id="MFD1782932.1"/>
    </source>
</evidence>
<keyword evidence="4" id="KW-1185">Reference proteome</keyword>
<comment type="caution">
    <text evidence="3">The sequence shown here is derived from an EMBL/GenBank/DDBJ whole genome shotgun (WGS) entry which is preliminary data.</text>
</comment>
<feature type="signal peptide" evidence="2">
    <location>
        <begin position="1"/>
        <end position="37"/>
    </location>
</feature>